<dbReference type="Gene3D" id="3.40.630.30">
    <property type="match status" value="1"/>
</dbReference>
<sequence>MSLLAGYEHVEEKLKPELLAYGASGVTHGDLPHTVDASLRANWDDPVSHYLEDTPDADEAPDLRVTRTKVAMYAMFADDIRRRELWTINHGDSIMRFSPAPVTVPRGRKALNKLIVGIVQGFLKVFTVFRTKEQKKRREELQKKLKATIANALGDRVPELFSLDGLSTAPEKQGLGYASLLVDKLAAIVRGLFARHLLPEADVR</sequence>
<dbReference type="AlphaFoldDB" id="A0A4Y9YAD7"/>
<accession>A0A4Y9YAD7</accession>
<dbReference type="Proteomes" id="UP000298390">
    <property type="component" value="Unassembled WGS sequence"/>
</dbReference>
<protein>
    <recommendedName>
        <fullName evidence="3">N-acetyltransferase domain-containing protein</fullName>
    </recommendedName>
</protein>
<evidence type="ECO:0008006" key="3">
    <source>
        <dbReference type="Google" id="ProtNLM"/>
    </source>
</evidence>
<organism evidence="1 2">
    <name type="scientific">Rhodofomes roseus</name>
    <dbReference type="NCBI Taxonomy" id="34475"/>
    <lineage>
        <taxon>Eukaryota</taxon>
        <taxon>Fungi</taxon>
        <taxon>Dikarya</taxon>
        <taxon>Basidiomycota</taxon>
        <taxon>Agaricomycotina</taxon>
        <taxon>Agaricomycetes</taxon>
        <taxon>Polyporales</taxon>
        <taxon>Rhodofomes</taxon>
    </lineage>
</organism>
<proteinExistence type="predicted"/>
<gene>
    <name evidence="1" type="ORF">EVJ58_g5729</name>
</gene>
<comment type="caution">
    <text evidence="1">The sequence shown here is derived from an EMBL/GenBank/DDBJ whole genome shotgun (WGS) entry which is preliminary data.</text>
</comment>
<dbReference type="EMBL" id="SEKV01000300">
    <property type="protein sequence ID" value="TFY59516.1"/>
    <property type="molecule type" value="Genomic_DNA"/>
</dbReference>
<reference evidence="1 2" key="1">
    <citation type="submission" date="2019-01" db="EMBL/GenBank/DDBJ databases">
        <title>Genome sequencing of the rare red list fungi Fomitopsis rosea.</title>
        <authorList>
            <person name="Buettner E."/>
            <person name="Kellner H."/>
        </authorList>
    </citation>
    <scope>NUCLEOTIDE SEQUENCE [LARGE SCALE GENOMIC DNA]</scope>
    <source>
        <strain evidence="1 2">DSM 105464</strain>
    </source>
</reference>
<dbReference type="STRING" id="34475.A0A4Y9YAD7"/>
<evidence type="ECO:0000313" key="1">
    <source>
        <dbReference type="EMBL" id="TFY59516.1"/>
    </source>
</evidence>
<name>A0A4Y9YAD7_9APHY</name>
<evidence type="ECO:0000313" key="2">
    <source>
        <dbReference type="Proteomes" id="UP000298390"/>
    </source>
</evidence>